<protein>
    <submittedName>
        <fullName evidence="1">Uncharacterized protein</fullName>
    </submittedName>
</protein>
<evidence type="ECO:0000313" key="1">
    <source>
        <dbReference type="EMBL" id="TCN90309.1"/>
    </source>
</evidence>
<dbReference type="Proteomes" id="UP000294832">
    <property type="component" value="Unassembled WGS sequence"/>
</dbReference>
<dbReference type="AlphaFoldDB" id="A0A4R2FJ34"/>
<sequence length="39" mass="4321">MSYDEPLEPDPASTGVGMGHNLCTYHFAYPMPDLKHANI</sequence>
<name>A0A4R2FJ34_9GAMM</name>
<organism evidence="1 2">
    <name type="scientific">Shewanella fodinae</name>
    <dbReference type="NCBI Taxonomy" id="552357"/>
    <lineage>
        <taxon>Bacteria</taxon>
        <taxon>Pseudomonadati</taxon>
        <taxon>Pseudomonadota</taxon>
        <taxon>Gammaproteobacteria</taxon>
        <taxon>Alteromonadales</taxon>
        <taxon>Shewanellaceae</taxon>
        <taxon>Shewanella</taxon>
    </lineage>
</organism>
<comment type="caution">
    <text evidence="1">The sequence shown here is derived from an EMBL/GenBank/DDBJ whole genome shotgun (WGS) entry which is preliminary data.</text>
</comment>
<dbReference type="EMBL" id="SLWF01000002">
    <property type="protein sequence ID" value="TCN90309.1"/>
    <property type="molecule type" value="Genomic_DNA"/>
</dbReference>
<accession>A0A4R2FJ34</accession>
<proteinExistence type="predicted"/>
<evidence type="ECO:0000313" key="2">
    <source>
        <dbReference type="Proteomes" id="UP000294832"/>
    </source>
</evidence>
<reference evidence="1 2" key="1">
    <citation type="submission" date="2019-03" db="EMBL/GenBank/DDBJ databases">
        <title>Freshwater and sediment microbial communities from various areas in North America, analyzing microbe dynamics in response to fracking.</title>
        <authorList>
            <person name="Lamendella R."/>
        </authorList>
    </citation>
    <scope>NUCLEOTIDE SEQUENCE [LARGE SCALE GENOMIC DNA]</scope>
    <source>
        <strain evidence="1 2">74A</strain>
    </source>
</reference>
<keyword evidence="2" id="KW-1185">Reference proteome</keyword>
<gene>
    <name evidence="1" type="ORF">EDC91_102226</name>
</gene>